<keyword evidence="2 10" id="KW-0547">Nucleotide-binding</keyword>
<reference evidence="12 13" key="1">
    <citation type="submission" date="2017-06" db="EMBL/GenBank/DDBJ databases">
        <authorList>
            <person name="Kim H.J."/>
            <person name="Triplett B.A."/>
        </authorList>
    </citation>
    <scope>NUCLEOTIDE SEQUENCE [LARGE SCALE GENOMIC DNA]</scope>
    <source>
        <strain evidence="12 13">DSM 29150</strain>
    </source>
</reference>
<evidence type="ECO:0000256" key="1">
    <source>
        <dbReference type="ARBA" id="ARBA00009922"/>
    </source>
</evidence>
<gene>
    <name evidence="12" type="ORF">SAMN06265371_104132</name>
</gene>
<dbReference type="InterPro" id="IPR027417">
    <property type="entry name" value="P-loop_NTPase"/>
</dbReference>
<dbReference type="Pfam" id="PF00580">
    <property type="entry name" value="UvrD-helicase"/>
    <property type="match status" value="1"/>
</dbReference>
<dbReference type="InterPro" id="IPR013986">
    <property type="entry name" value="DExx_box_DNA_helicase_dom_sf"/>
</dbReference>
<dbReference type="EC" id="5.6.2.4" evidence="8"/>
<proteinExistence type="inferred from homology"/>
<dbReference type="GO" id="GO:0005829">
    <property type="term" value="C:cytosol"/>
    <property type="evidence" value="ECO:0007669"/>
    <property type="project" value="TreeGrafter"/>
</dbReference>
<dbReference type="GO" id="GO:0043138">
    <property type="term" value="F:3'-5' DNA helicase activity"/>
    <property type="evidence" value="ECO:0007669"/>
    <property type="project" value="UniProtKB-EC"/>
</dbReference>
<evidence type="ECO:0000256" key="3">
    <source>
        <dbReference type="ARBA" id="ARBA00022801"/>
    </source>
</evidence>
<dbReference type="RefSeq" id="WP_089381246.1">
    <property type="nucleotide sequence ID" value="NZ_FZNT01000004.1"/>
</dbReference>
<evidence type="ECO:0000256" key="4">
    <source>
        <dbReference type="ARBA" id="ARBA00022806"/>
    </source>
</evidence>
<dbReference type="AlphaFoldDB" id="A0A238WWK5"/>
<accession>A0A238WWK5</accession>
<protein>
    <recommendedName>
        <fullName evidence="8">DNA 3'-5' helicase</fullName>
        <ecNumber evidence="8">5.6.2.4</ecNumber>
    </recommendedName>
</protein>
<dbReference type="PANTHER" id="PTHR11070">
    <property type="entry name" value="UVRD / RECB / PCRA DNA HELICASE FAMILY MEMBER"/>
    <property type="match status" value="1"/>
</dbReference>
<comment type="catalytic activity">
    <reaction evidence="7">
        <text>Couples ATP hydrolysis with the unwinding of duplex DNA by translocating in the 3'-5' direction.</text>
        <dbReference type="EC" id="5.6.2.4"/>
    </reaction>
</comment>
<dbReference type="Gene3D" id="1.10.10.160">
    <property type="match status" value="1"/>
</dbReference>
<feature type="domain" description="UvrD-like helicase ATP-binding" evidence="11">
    <location>
        <begin position="1"/>
        <end position="269"/>
    </location>
</feature>
<dbReference type="GO" id="GO:0003677">
    <property type="term" value="F:DNA binding"/>
    <property type="evidence" value="ECO:0007669"/>
    <property type="project" value="InterPro"/>
</dbReference>
<dbReference type="Pfam" id="PF13361">
    <property type="entry name" value="UvrD_C"/>
    <property type="match status" value="1"/>
</dbReference>
<comment type="similarity">
    <text evidence="1">Belongs to the helicase family. UvrD subfamily.</text>
</comment>
<evidence type="ECO:0000256" key="7">
    <source>
        <dbReference type="ARBA" id="ARBA00034617"/>
    </source>
</evidence>
<keyword evidence="5 10" id="KW-0067">ATP-binding</keyword>
<keyword evidence="4 10" id="KW-0347">Helicase</keyword>
<dbReference type="GO" id="GO:0016887">
    <property type="term" value="F:ATP hydrolysis activity"/>
    <property type="evidence" value="ECO:0007669"/>
    <property type="project" value="RHEA"/>
</dbReference>
<evidence type="ECO:0000313" key="13">
    <source>
        <dbReference type="Proteomes" id="UP000198384"/>
    </source>
</evidence>
<dbReference type="InterPro" id="IPR000212">
    <property type="entry name" value="DNA_helicase_UvrD/REP"/>
</dbReference>
<dbReference type="SUPFAM" id="SSF52540">
    <property type="entry name" value="P-loop containing nucleoside triphosphate hydrolases"/>
    <property type="match status" value="1"/>
</dbReference>
<feature type="binding site" evidence="10">
    <location>
        <begin position="22"/>
        <end position="29"/>
    </location>
    <ligand>
        <name>ATP</name>
        <dbReference type="ChEBI" id="CHEBI:30616"/>
    </ligand>
</feature>
<evidence type="ECO:0000256" key="8">
    <source>
        <dbReference type="ARBA" id="ARBA00034808"/>
    </source>
</evidence>
<evidence type="ECO:0000256" key="10">
    <source>
        <dbReference type="PROSITE-ProRule" id="PRU00560"/>
    </source>
</evidence>
<dbReference type="GO" id="GO:0005524">
    <property type="term" value="F:ATP binding"/>
    <property type="evidence" value="ECO:0007669"/>
    <property type="project" value="UniProtKB-UniRule"/>
</dbReference>
<dbReference type="OrthoDB" id="1100019at2"/>
<dbReference type="InterPro" id="IPR014016">
    <property type="entry name" value="UvrD-like_ATP-bd"/>
</dbReference>
<keyword evidence="13" id="KW-1185">Reference proteome</keyword>
<dbReference type="GO" id="GO:0000725">
    <property type="term" value="P:recombinational repair"/>
    <property type="evidence" value="ECO:0007669"/>
    <property type="project" value="TreeGrafter"/>
</dbReference>
<dbReference type="PANTHER" id="PTHR11070:SF67">
    <property type="entry name" value="DNA 3'-5' HELICASE"/>
    <property type="match status" value="1"/>
</dbReference>
<dbReference type="PROSITE" id="PS51198">
    <property type="entry name" value="UVRD_HELICASE_ATP_BIND"/>
    <property type="match status" value="1"/>
</dbReference>
<evidence type="ECO:0000259" key="11">
    <source>
        <dbReference type="PROSITE" id="PS51198"/>
    </source>
</evidence>
<dbReference type="CDD" id="cd17932">
    <property type="entry name" value="DEXQc_UvrD"/>
    <property type="match status" value="1"/>
</dbReference>
<dbReference type="Gene3D" id="3.40.50.300">
    <property type="entry name" value="P-loop containing nucleotide triphosphate hydrolases"/>
    <property type="match status" value="3"/>
</dbReference>
<evidence type="ECO:0000256" key="6">
    <source>
        <dbReference type="ARBA" id="ARBA00023235"/>
    </source>
</evidence>
<name>A0A238WWK5_9FLAO</name>
<evidence type="ECO:0000256" key="9">
    <source>
        <dbReference type="ARBA" id="ARBA00048988"/>
    </source>
</evidence>
<evidence type="ECO:0000256" key="5">
    <source>
        <dbReference type="ARBA" id="ARBA00022840"/>
    </source>
</evidence>
<evidence type="ECO:0000313" key="12">
    <source>
        <dbReference type="EMBL" id="SNR50907.1"/>
    </source>
</evidence>
<dbReference type="InterPro" id="IPR014017">
    <property type="entry name" value="DNA_helicase_UvrD-like_C"/>
</dbReference>
<keyword evidence="3 10" id="KW-0378">Hydrolase</keyword>
<comment type="catalytic activity">
    <reaction evidence="9">
        <text>ATP + H2O = ADP + phosphate + H(+)</text>
        <dbReference type="Rhea" id="RHEA:13065"/>
        <dbReference type="ChEBI" id="CHEBI:15377"/>
        <dbReference type="ChEBI" id="CHEBI:15378"/>
        <dbReference type="ChEBI" id="CHEBI:30616"/>
        <dbReference type="ChEBI" id="CHEBI:43474"/>
        <dbReference type="ChEBI" id="CHEBI:456216"/>
        <dbReference type="EC" id="5.6.2.4"/>
    </reaction>
</comment>
<evidence type="ECO:0000256" key="2">
    <source>
        <dbReference type="ARBA" id="ARBA00022741"/>
    </source>
</evidence>
<keyword evidence="6" id="KW-0413">Isomerase</keyword>
<dbReference type="EMBL" id="FZNT01000004">
    <property type="protein sequence ID" value="SNR50907.1"/>
    <property type="molecule type" value="Genomic_DNA"/>
</dbReference>
<dbReference type="Proteomes" id="UP000198384">
    <property type="component" value="Unassembled WGS sequence"/>
</dbReference>
<organism evidence="12 13">
    <name type="scientific">Lutibacter agarilyticus</name>
    <dbReference type="NCBI Taxonomy" id="1109740"/>
    <lineage>
        <taxon>Bacteria</taxon>
        <taxon>Pseudomonadati</taxon>
        <taxon>Bacteroidota</taxon>
        <taxon>Flavobacteriia</taxon>
        <taxon>Flavobacteriales</taxon>
        <taxon>Flavobacteriaceae</taxon>
        <taxon>Lutibacter</taxon>
    </lineage>
</organism>
<sequence length="567" mass="65463">MKLNKNQRKAVFELIGSALITASPGTGKTRTLVARAINKLETLPKHKSIALITYTNAGADEIASRLITEKPVFVGTIHSFCLEYILRPFSWLNKWKRPKVISYEQQEEFFEVNEDIDLEGNFGQNKFDELGKIGKNLDGSLNSEIEWNHSIPIQEVALRYYDYQTSIGVMDFNEILYRSYYIVTNNSFVCKSLSSKFHEILVDEFQDTNLYQYKILKSINDFGTCTFFMVGDSKQRIFSFAGAIKKSFEQAKIDFNSEQLELTETYRSTDNIVNTYSKLFEDHPIIDNKSDNSRLDIDVTLIQTKKDNHLEYVNSIVNQLIEKENIELNEIAVLSTSWFSAYPLSQSLRQNHRIVGLGALPHKYISNSTTSLLRILAKHYLEPSIRKLRSIKRNIEMHLLENGLQLSEKELTYKTNTLITNFLLLNSDNNIVAGFCEIKKMFHSVFKITHATFDEILDKISTEEKQTWTIGEYLETLAGVNGINCNTIHKVKGLEFDAVILNEMNENKIPFQKFLGKEGNDWIYQELSEEDIENGKNLFYVAVSRAKKYLIILHNWKPSMFINIIRN</sequence>